<accession>A0ABD3SEF2</accession>
<name>A0ABD3SEF2_9STRA</name>
<gene>
    <name evidence="1" type="ORF">ACHAXA_010700</name>
</gene>
<reference evidence="1 2" key="1">
    <citation type="submission" date="2024-10" db="EMBL/GenBank/DDBJ databases">
        <title>Updated reference genomes for cyclostephanoid diatoms.</title>
        <authorList>
            <person name="Roberts W.R."/>
            <person name="Alverson A.J."/>
        </authorList>
    </citation>
    <scope>NUCLEOTIDE SEQUENCE [LARGE SCALE GENOMIC DNA]</scope>
    <source>
        <strain evidence="1 2">AJA228-03</strain>
    </source>
</reference>
<keyword evidence="2" id="KW-1185">Reference proteome</keyword>
<dbReference type="EMBL" id="JALLPB020000051">
    <property type="protein sequence ID" value="KAL3822917.1"/>
    <property type="molecule type" value="Genomic_DNA"/>
</dbReference>
<proteinExistence type="predicted"/>
<dbReference type="AlphaFoldDB" id="A0ABD3SEF2"/>
<evidence type="ECO:0000313" key="1">
    <source>
        <dbReference type="EMBL" id="KAL3822917.1"/>
    </source>
</evidence>
<protein>
    <submittedName>
        <fullName evidence="1">Uncharacterized protein</fullName>
    </submittedName>
</protein>
<organism evidence="1 2">
    <name type="scientific">Cyclostephanos tholiformis</name>
    <dbReference type="NCBI Taxonomy" id="382380"/>
    <lineage>
        <taxon>Eukaryota</taxon>
        <taxon>Sar</taxon>
        <taxon>Stramenopiles</taxon>
        <taxon>Ochrophyta</taxon>
        <taxon>Bacillariophyta</taxon>
        <taxon>Coscinodiscophyceae</taxon>
        <taxon>Thalassiosirophycidae</taxon>
        <taxon>Stephanodiscales</taxon>
        <taxon>Stephanodiscaceae</taxon>
        <taxon>Cyclostephanos</taxon>
    </lineage>
</organism>
<comment type="caution">
    <text evidence="1">The sequence shown here is derived from an EMBL/GenBank/DDBJ whole genome shotgun (WGS) entry which is preliminary data.</text>
</comment>
<dbReference type="Proteomes" id="UP001530377">
    <property type="component" value="Unassembled WGS sequence"/>
</dbReference>
<evidence type="ECO:0000313" key="2">
    <source>
        <dbReference type="Proteomes" id="UP001530377"/>
    </source>
</evidence>
<sequence length="228" mass="24213">MAFGGSGAVFSFSTTCPSSSSSSSGVVPPAYASNVRTTNDKLAVDDGRIAIKVSWKGSTESVKRECGILRDLVGVPHLERCIGGPVEYPSEDGRTIIALSPVMTTLSGEPSHEDVFTSDLGRVNPGMPLRVSVISVVETMVKMLQSGAYTIDIQPLVNRLTGETLFIDFTEANRFSNPPSPSDVSSLVDFTGEMLALIPDSSRGLAVEALRTMVIGFDDVNNSGDYMP</sequence>